<gene>
    <name evidence="1" type="ORF">JI435_417890</name>
</gene>
<dbReference type="EMBL" id="CP069035">
    <property type="protein sequence ID" value="QRD02388.1"/>
    <property type="molecule type" value="Genomic_DNA"/>
</dbReference>
<reference evidence="2" key="1">
    <citation type="journal article" date="2021" name="BMC Genomics">
        <title>Chromosome-level genome assembly and manually-curated proteome of model necrotroph Parastagonospora nodorum Sn15 reveals a genome-wide trove of candidate effector homologs, and redundancy of virulence-related functions within an accessory chromosome.</title>
        <authorList>
            <person name="Bertazzoni S."/>
            <person name="Jones D.A.B."/>
            <person name="Phan H.T."/>
            <person name="Tan K.-C."/>
            <person name="Hane J.K."/>
        </authorList>
    </citation>
    <scope>NUCLEOTIDE SEQUENCE [LARGE SCALE GENOMIC DNA]</scope>
    <source>
        <strain evidence="2">SN15 / ATCC MYA-4574 / FGSC 10173)</strain>
    </source>
</reference>
<dbReference type="Proteomes" id="UP000663193">
    <property type="component" value="Chromosome 13"/>
</dbReference>
<keyword evidence="2" id="KW-1185">Reference proteome</keyword>
<sequence>MLLLPGCGIGDCLVRSVKFFSDRACVPSQAVDTQAIEITDPVHFRKWRYDRRTWSAVLKII</sequence>
<evidence type="ECO:0000313" key="1">
    <source>
        <dbReference type="EMBL" id="QRD02388.1"/>
    </source>
</evidence>
<dbReference type="AlphaFoldDB" id="A0A7U2I7G5"/>
<protein>
    <submittedName>
        <fullName evidence="1">Uncharacterized protein</fullName>
    </submittedName>
</protein>
<proteinExistence type="predicted"/>
<accession>A0A7U2I7G5</accession>
<organism evidence="1 2">
    <name type="scientific">Phaeosphaeria nodorum (strain SN15 / ATCC MYA-4574 / FGSC 10173)</name>
    <name type="common">Glume blotch fungus</name>
    <name type="synonym">Parastagonospora nodorum</name>
    <dbReference type="NCBI Taxonomy" id="321614"/>
    <lineage>
        <taxon>Eukaryota</taxon>
        <taxon>Fungi</taxon>
        <taxon>Dikarya</taxon>
        <taxon>Ascomycota</taxon>
        <taxon>Pezizomycotina</taxon>
        <taxon>Dothideomycetes</taxon>
        <taxon>Pleosporomycetidae</taxon>
        <taxon>Pleosporales</taxon>
        <taxon>Pleosporineae</taxon>
        <taxon>Phaeosphaeriaceae</taxon>
        <taxon>Parastagonospora</taxon>
    </lineage>
</organism>
<dbReference type="VEuPathDB" id="FungiDB:JI435_417890"/>
<evidence type="ECO:0000313" key="2">
    <source>
        <dbReference type="Proteomes" id="UP000663193"/>
    </source>
</evidence>
<name>A0A7U2I7G5_PHANO</name>